<evidence type="ECO:0000313" key="1">
    <source>
        <dbReference type="EMBL" id="HEF87716.1"/>
    </source>
</evidence>
<dbReference type="Pfam" id="PF05402">
    <property type="entry name" value="PqqD"/>
    <property type="match status" value="1"/>
</dbReference>
<reference evidence="1" key="1">
    <citation type="journal article" date="2020" name="mSystems">
        <title>Genome- and Community-Level Interaction Insights into Carbon Utilization and Element Cycling Functions of Hydrothermarchaeota in Hydrothermal Sediment.</title>
        <authorList>
            <person name="Zhou Z."/>
            <person name="Liu Y."/>
            <person name="Xu W."/>
            <person name="Pan J."/>
            <person name="Luo Z.H."/>
            <person name="Li M."/>
        </authorList>
    </citation>
    <scope>NUCLEOTIDE SEQUENCE [LARGE SCALE GENOMIC DNA]</scope>
    <source>
        <strain evidence="1">SpSt-23</strain>
    </source>
</reference>
<name>A0A7C2BLR8_9CREN</name>
<proteinExistence type="predicted"/>
<accession>A0A7C2BLR8</accession>
<sequence length="109" mass="12797">MENEGHSHEHEHDHEKTIARFREIKLWKPSRQGEFLGEEDEKFYVALSQEEVYELSPLAYYVWLLCDGERTVEQIADHISKEVQVEVSEVIEPLVVALDQLSNVNLVKY</sequence>
<organism evidence="1">
    <name type="scientific">Thermosphaera aggregans</name>
    <dbReference type="NCBI Taxonomy" id="54254"/>
    <lineage>
        <taxon>Archaea</taxon>
        <taxon>Thermoproteota</taxon>
        <taxon>Thermoprotei</taxon>
        <taxon>Desulfurococcales</taxon>
        <taxon>Desulfurococcaceae</taxon>
        <taxon>Thermosphaera</taxon>
    </lineage>
</organism>
<dbReference type="InterPro" id="IPR008792">
    <property type="entry name" value="PQQD"/>
</dbReference>
<dbReference type="Gene3D" id="1.10.10.1150">
    <property type="entry name" value="Coenzyme PQQ synthesis protein D (PqqD)"/>
    <property type="match status" value="1"/>
</dbReference>
<dbReference type="AlphaFoldDB" id="A0A7C2BLR8"/>
<dbReference type="InterPro" id="IPR041881">
    <property type="entry name" value="PqqD_sf"/>
</dbReference>
<dbReference type="EMBL" id="DSJT01000029">
    <property type="protein sequence ID" value="HEF87716.1"/>
    <property type="molecule type" value="Genomic_DNA"/>
</dbReference>
<comment type="caution">
    <text evidence="1">The sequence shown here is derived from an EMBL/GenBank/DDBJ whole genome shotgun (WGS) entry which is preliminary data.</text>
</comment>
<gene>
    <name evidence="1" type="ORF">ENP55_05445</name>
</gene>
<protein>
    <submittedName>
        <fullName evidence="1">PqqD family protein</fullName>
    </submittedName>
</protein>